<accession>A0A154IQN7</accession>
<sequence>MMKNLNIVTRKTERKNCRLFCQVRYLNEEVDARILNLSETGMALEIQSLLHAASGSRVQVVADDLGTLYGTVRWSYKGRLGIHFDPNSNSRAQVVSYFRFFHKEVKPVLSR</sequence>
<evidence type="ECO:0000259" key="1">
    <source>
        <dbReference type="Pfam" id="PF07238"/>
    </source>
</evidence>
<dbReference type="GO" id="GO:0035438">
    <property type="term" value="F:cyclic-di-GMP binding"/>
    <property type="evidence" value="ECO:0007669"/>
    <property type="project" value="InterPro"/>
</dbReference>
<protein>
    <submittedName>
        <fullName evidence="2">Pilus assembly protein PilZ</fullName>
    </submittedName>
</protein>
<name>A0A154IQN7_RHILE</name>
<comment type="caution">
    <text evidence="2">The sequence shown here is derived from an EMBL/GenBank/DDBJ whole genome shotgun (WGS) entry which is preliminary data.</text>
</comment>
<dbReference type="SUPFAM" id="SSF141371">
    <property type="entry name" value="PilZ domain-like"/>
    <property type="match status" value="1"/>
</dbReference>
<evidence type="ECO:0000313" key="2">
    <source>
        <dbReference type="EMBL" id="KZB02935.1"/>
    </source>
</evidence>
<feature type="domain" description="PilZ" evidence="1">
    <location>
        <begin position="10"/>
        <end position="97"/>
    </location>
</feature>
<dbReference type="Gene3D" id="2.40.10.220">
    <property type="entry name" value="predicted glycosyltransferase like domains"/>
    <property type="match status" value="1"/>
</dbReference>
<organism evidence="2">
    <name type="scientific">Rhizobium leguminosarum</name>
    <dbReference type="NCBI Taxonomy" id="384"/>
    <lineage>
        <taxon>Bacteria</taxon>
        <taxon>Pseudomonadati</taxon>
        <taxon>Pseudomonadota</taxon>
        <taxon>Alphaproteobacteria</taxon>
        <taxon>Hyphomicrobiales</taxon>
        <taxon>Rhizobiaceae</taxon>
        <taxon>Rhizobium/Agrobacterium group</taxon>
        <taxon>Rhizobium</taxon>
    </lineage>
</organism>
<dbReference type="AlphaFoldDB" id="A0A154IQN7"/>
<proteinExistence type="predicted"/>
<reference evidence="2" key="1">
    <citation type="submission" date="2016-03" db="EMBL/GenBank/DDBJ databases">
        <title>Microsymbionts genomes from the relict species Vavilovia formosa.</title>
        <authorList>
            <person name="Chirak E."/>
            <person name="Kimeklis A."/>
            <person name="Kopat V."/>
            <person name="Andronov E."/>
        </authorList>
    </citation>
    <scope>NUCLEOTIDE SEQUENCE [LARGE SCALE GENOMIC DNA]</scope>
    <source>
        <strain evidence="2">Vaf12</strain>
    </source>
</reference>
<dbReference type="InterPro" id="IPR009875">
    <property type="entry name" value="PilZ_domain"/>
</dbReference>
<dbReference type="RefSeq" id="WP_062940060.1">
    <property type="nucleotide sequence ID" value="NZ_CP171845.1"/>
</dbReference>
<dbReference type="Pfam" id="PF07238">
    <property type="entry name" value="PilZ"/>
    <property type="match status" value="1"/>
</dbReference>
<dbReference type="EMBL" id="LVYU01000022">
    <property type="protein sequence ID" value="KZB02935.1"/>
    <property type="molecule type" value="Genomic_DNA"/>
</dbReference>
<gene>
    <name evidence="2" type="ORF">A4A59_36260</name>
</gene>